<dbReference type="RefSeq" id="XP_064705382.1">
    <property type="nucleotide sequence ID" value="XM_064847029.1"/>
</dbReference>
<dbReference type="PROSITE" id="PS00486">
    <property type="entry name" value="DNA_MISMATCH_REPAIR_2"/>
    <property type="match status" value="1"/>
</dbReference>
<keyword evidence="4" id="KW-0238">DNA-binding</keyword>
<dbReference type="PANTHER" id="PTHR11361">
    <property type="entry name" value="DNA MISMATCH REPAIR PROTEIN MUTS FAMILY MEMBER"/>
    <property type="match status" value="1"/>
</dbReference>
<dbReference type="Pfam" id="PF00488">
    <property type="entry name" value="MutS_V"/>
    <property type="match status" value="2"/>
</dbReference>
<evidence type="ECO:0000256" key="4">
    <source>
        <dbReference type="ARBA" id="ARBA00023125"/>
    </source>
</evidence>
<dbReference type="GO" id="GO:0007131">
    <property type="term" value="P:reciprocal meiotic recombination"/>
    <property type="evidence" value="ECO:0007669"/>
    <property type="project" value="TreeGrafter"/>
</dbReference>
<dbReference type="EMBL" id="JAVRRD010000016">
    <property type="protein sequence ID" value="KAK5050882.1"/>
    <property type="molecule type" value="Genomic_DNA"/>
</dbReference>
<feature type="region of interest" description="Disordered" evidence="6">
    <location>
        <begin position="740"/>
        <end position="763"/>
    </location>
</feature>
<evidence type="ECO:0000256" key="3">
    <source>
        <dbReference type="ARBA" id="ARBA00022840"/>
    </source>
</evidence>
<evidence type="ECO:0000256" key="1">
    <source>
        <dbReference type="ARBA" id="ARBA00006271"/>
    </source>
</evidence>
<dbReference type="GO" id="GO:0140664">
    <property type="term" value="F:ATP-dependent DNA damage sensor activity"/>
    <property type="evidence" value="ECO:0007669"/>
    <property type="project" value="InterPro"/>
</dbReference>
<dbReference type="GO" id="GO:0006298">
    <property type="term" value="P:mismatch repair"/>
    <property type="evidence" value="ECO:0007669"/>
    <property type="project" value="InterPro"/>
</dbReference>
<reference evidence="8 9" key="1">
    <citation type="submission" date="2023-08" db="EMBL/GenBank/DDBJ databases">
        <title>Black Yeasts Isolated from many extreme environments.</title>
        <authorList>
            <person name="Coleine C."/>
            <person name="Stajich J.E."/>
            <person name="Selbmann L."/>
        </authorList>
    </citation>
    <scope>NUCLEOTIDE SEQUENCE [LARGE SCALE GENOMIC DNA]</scope>
    <source>
        <strain evidence="8 9">CCFEE 5792</strain>
    </source>
</reference>
<evidence type="ECO:0000313" key="8">
    <source>
        <dbReference type="EMBL" id="KAK5050882.1"/>
    </source>
</evidence>
<sequence length="934" mass="103901">MPQTPAALSGRAISCYPAQPLSSPRREPLTGGILQGPPTPEVTLRAAPVHGQEQPRQDTQTYARTCHKLKVFAPSEILYMSTAADSKLISIVAENLEVERSEILMTNIDRKYWSESSGHDYVQHLAFPDDLESLKLSISGSYFAICCFSAVMKYRELGLSTTFAPQTLRIRFESSEGSMMIDPSTLASLELLQNLHNNKSRDSLYGLMNETLTPMGARFLKSNILQPSTDVEKIRKRYEALTELTVKEDLFFSVRSALKSFVDADRVLAALVIIPTRLDFQYMEQSVNNVLMLKTFVDSIKPVWQALTGTQSEELKLIQQLCGRENYVEIENLIKYCLNDDVGYSSKPTELRNQRVYAIRTGVNGFLDVARQTYTEIGKDIFDLVSQMNEEIEVNLELKFDNSRQYYIRINVSELQERRLPEIFINTFKRGKFIECQTLDLIKMNQKIKDAHNEAISMSDHSIQQLIGTVRTKIQPLFKISEGIAMLDMLASFAQLVTTNDYVKPELTNDRDAILAVKAGRHPIGEKILRSGGGGSGGHQAASAADRFVPNDVFATVQTRFQIITGCNMSGKSTYIRSIALTTVMAQTGCFVPATYASLPIVHNLFARVATDDSTEATVSSFSAEMREIAYILRNLNSTTATTGDDRTNTSAASALNRNRSHSTHHATYSNNHSLVLVDELGRGTSTIDGLAIAIAIAESLIESRAFVWFVTHFRELPRILAERAGVVNLHLTVDISTGTDDFEEDSSTNGHKPTPSPSDPLKMKMRYRIADGYETTRFYGLAVARVAALPEPVISLATKVSQRLHERNEAKKRNPRATAVLRRRKLVLSLREQLEQARMRTRTEAMDPGELRAWLARLQGEFMLRMRAINLEAEQAASGADVYADGDGADDGRASEVTAGDADAGVESERCTLSGADFDEFDKMCQTSSDSVL</sequence>
<evidence type="ECO:0000313" key="9">
    <source>
        <dbReference type="Proteomes" id="UP001358417"/>
    </source>
</evidence>
<dbReference type="SUPFAM" id="SSF48334">
    <property type="entry name" value="DNA repair protein MutS, domain III"/>
    <property type="match status" value="1"/>
</dbReference>
<feature type="region of interest" description="Disordered" evidence="6">
    <location>
        <begin position="17"/>
        <end position="39"/>
    </location>
</feature>
<dbReference type="PIRSF" id="PIRSF005813">
    <property type="entry name" value="MSH2"/>
    <property type="match status" value="1"/>
</dbReference>
<dbReference type="InterPro" id="IPR027417">
    <property type="entry name" value="P-loop_NTPase"/>
</dbReference>
<dbReference type="GO" id="GO:0030983">
    <property type="term" value="F:mismatched DNA binding"/>
    <property type="evidence" value="ECO:0007669"/>
    <property type="project" value="InterPro"/>
</dbReference>
<evidence type="ECO:0000256" key="5">
    <source>
        <dbReference type="ARBA" id="ARBA00023254"/>
    </source>
</evidence>
<dbReference type="Proteomes" id="UP001358417">
    <property type="component" value="Unassembled WGS sequence"/>
</dbReference>
<evidence type="ECO:0000256" key="2">
    <source>
        <dbReference type="ARBA" id="ARBA00022741"/>
    </source>
</evidence>
<keyword evidence="5" id="KW-0469">Meiosis</keyword>
<evidence type="ECO:0000259" key="7">
    <source>
        <dbReference type="PROSITE" id="PS00486"/>
    </source>
</evidence>
<feature type="region of interest" description="Disordered" evidence="6">
    <location>
        <begin position="883"/>
        <end position="909"/>
    </location>
</feature>
<dbReference type="InterPro" id="IPR007861">
    <property type="entry name" value="DNA_mismatch_repair_MutS_clamp"/>
</dbReference>
<name>A0AAV9NAN8_9EURO</name>
<dbReference type="GeneID" id="89971628"/>
<evidence type="ECO:0000256" key="6">
    <source>
        <dbReference type="SAM" id="MobiDB-lite"/>
    </source>
</evidence>
<keyword evidence="3" id="KW-0067">ATP-binding</keyword>
<comment type="similarity">
    <text evidence="1">Belongs to the DNA mismatch repair MutS family.</text>
</comment>
<dbReference type="SMART" id="SM00533">
    <property type="entry name" value="MUTSd"/>
    <property type="match status" value="1"/>
</dbReference>
<dbReference type="AlphaFoldDB" id="A0AAV9NAN8"/>
<dbReference type="Pfam" id="PF05192">
    <property type="entry name" value="MutS_III"/>
    <property type="match status" value="1"/>
</dbReference>
<dbReference type="GO" id="GO:0005634">
    <property type="term" value="C:nucleus"/>
    <property type="evidence" value="ECO:0007669"/>
    <property type="project" value="TreeGrafter"/>
</dbReference>
<feature type="domain" description="DNA mismatch repair proteins mutS family" evidence="7">
    <location>
        <begin position="674"/>
        <end position="690"/>
    </location>
</feature>
<proteinExistence type="inferred from homology"/>
<dbReference type="Gene3D" id="1.10.1420.10">
    <property type="match status" value="2"/>
</dbReference>
<dbReference type="InterPro" id="IPR007696">
    <property type="entry name" value="DNA_mismatch_repair_MutS_core"/>
</dbReference>
<dbReference type="InterPro" id="IPR011184">
    <property type="entry name" value="DNA_mismatch_repair_Msh2"/>
</dbReference>
<dbReference type="SUPFAM" id="SSF52540">
    <property type="entry name" value="P-loop containing nucleoside triphosphate hydrolases"/>
    <property type="match status" value="1"/>
</dbReference>
<dbReference type="InterPro" id="IPR000432">
    <property type="entry name" value="DNA_mismatch_repair_MutS_C"/>
</dbReference>
<keyword evidence="2" id="KW-0547">Nucleotide-binding</keyword>
<dbReference type="Pfam" id="PF05190">
    <property type="entry name" value="MutS_IV"/>
    <property type="match status" value="1"/>
</dbReference>
<accession>A0AAV9NAN8</accession>
<keyword evidence="9" id="KW-1185">Reference proteome</keyword>
<dbReference type="Gene3D" id="3.40.50.300">
    <property type="entry name" value="P-loop containing nucleotide triphosphate hydrolases"/>
    <property type="match status" value="1"/>
</dbReference>
<organism evidence="8 9">
    <name type="scientific">Exophiala bonariae</name>
    <dbReference type="NCBI Taxonomy" id="1690606"/>
    <lineage>
        <taxon>Eukaryota</taxon>
        <taxon>Fungi</taxon>
        <taxon>Dikarya</taxon>
        <taxon>Ascomycota</taxon>
        <taxon>Pezizomycotina</taxon>
        <taxon>Eurotiomycetes</taxon>
        <taxon>Chaetothyriomycetidae</taxon>
        <taxon>Chaetothyriales</taxon>
        <taxon>Herpotrichiellaceae</taxon>
        <taxon>Exophiala</taxon>
    </lineage>
</organism>
<dbReference type="InterPro" id="IPR045076">
    <property type="entry name" value="MutS"/>
</dbReference>
<comment type="caution">
    <text evidence="8">The sequence shown here is derived from an EMBL/GenBank/DDBJ whole genome shotgun (WGS) entry which is preliminary data.</text>
</comment>
<protein>
    <recommendedName>
        <fullName evidence="7">DNA mismatch repair proteins mutS family domain-containing protein</fullName>
    </recommendedName>
</protein>
<dbReference type="InterPro" id="IPR036187">
    <property type="entry name" value="DNA_mismatch_repair_MutS_sf"/>
</dbReference>
<gene>
    <name evidence="8" type="ORF">LTR84_003441</name>
</gene>
<feature type="region of interest" description="Disordered" evidence="6">
    <location>
        <begin position="642"/>
        <end position="666"/>
    </location>
</feature>
<dbReference type="SMART" id="SM00534">
    <property type="entry name" value="MUTSac"/>
    <property type="match status" value="1"/>
</dbReference>
<dbReference type="PANTHER" id="PTHR11361:SF21">
    <property type="entry name" value="MUTS PROTEIN HOMOLOG 4"/>
    <property type="match status" value="1"/>
</dbReference>
<dbReference type="GO" id="GO:0005524">
    <property type="term" value="F:ATP binding"/>
    <property type="evidence" value="ECO:0007669"/>
    <property type="project" value="UniProtKB-KW"/>
</dbReference>